<dbReference type="AlphaFoldDB" id="X0UMH8"/>
<sequence length="55" mass="6282">MATQQKKKKKLVQRLCRADTLAVREAAGWKKIKPVTIDQKKMTAKGDLILMEKNV</sequence>
<evidence type="ECO:0000313" key="1">
    <source>
        <dbReference type="EMBL" id="GAG01518.1"/>
    </source>
</evidence>
<name>X0UMH8_9ZZZZ</name>
<dbReference type="EMBL" id="BARS01026514">
    <property type="protein sequence ID" value="GAG01518.1"/>
    <property type="molecule type" value="Genomic_DNA"/>
</dbReference>
<gene>
    <name evidence="1" type="ORF">S01H1_41777</name>
</gene>
<organism evidence="1">
    <name type="scientific">marine sediment metagenome</name>
    <dbReference type="NCBI Taxonomy" id="412755"/>
    <lineage>
        <taxon>unclassified sequences</taxon>
        <taxon>metagenomes</taxon>
        <taxon>ecological metagenomes</taxon>
    </lineage>
</organism>
<comment type="caution">
    <text evidence="1">The sequence shown here is derived from an EMBL/GenBank/DDBJ whole genome shotgun (WGS) entry which is preliminary data.</text>
</comment>
<protein>
    <submittedName>
        <fullName evidence="1">Uncharacterized protein</fullName>
    </submittedName>
</protein>
<reference evidence="1" key="1">
    <citation type="journal article" date="2014" name="Front. Microbiol.">
        <title>High frequency of phylogenetically diverse reductive dehalogenase-homologous genes in deep subseafloor sedimentary metagenomes.</title>
        <authorList>
            <person name="Kawai M."/>
            <person name="Futagami T."/>
            <person name="Toyoda A."/>
            <person name="Takaki Y."/>
            <person name="Nishi S."/>
            <person name="Hori S."/>
            <person name="Arai W."/>
            <person name="Tsubouchi T."/>
            <person name="Morono Y."/>
            <person name="Uchiyama I."/>
            <person name="Ito T."/>
            <person name="Fujiyama A."/>
            <person name="Inagaki F."/>
            <person name="Takami H."/>
        </authorList>
    </citation>
    <scope>NUCLEOTIDE SEQUENCE</scope>
    <source>
        <strain evidence="1">Expedition CK06-06</strain>
    </source>
</reference>
<proteinExistence type="predicted"/>
<accession>X0UMH8</accession>